<evidence type="ECO:0000256" key="1">
    <source>
        <dbReference type="SAM" id="SignalP"/>
    </source>
</evidence>
<dbReference type="AlphaFoldDB" id="A0A6G0MBI7"/>
<comment type="caution">
    <text evidence="2">The sequence shown here is derived from an EMBL/GenBank/DDBJ whole genome shotgun (WGS) entry which is preliminary data.</text>
</comment>
<evidence type="ECO:0000313" key="3">
    <source>
        <dbReference type="Proteomes" id="UP000476176"/>
    </source>
</evidence>
<feature type="signal peptide" evidence="1">
    <location>
        <begin position="1"/>
        <end position="20"/>
    </location>
</feature>
<dbReference type="Proteomes" id="UP000476176">
    <property type="component" value="Unassembled WGS sequence"/>
</dbReference>
<organism evidence="2 3">
    <name type="scientific">Phytophthora fragariae</name>
    <dbReference type="NCBI Taxonomy" id="53985"/>
    <lineage>
        <taxon>Eukaryota</taxon>
        <taxon>Sar</taxon>
        <taxon>Stramenopiles</taxon>
        <taxon>Oomycota</taxon>
        <taxon>Peronosporomycetes</taxon>
        <taxon>Peronosporales</taxon>
        <taxon>Peronosporaceae</taxon>
        <taxon>Phytophthora</taxon>
    </lineage>
</organism>
<gene>
    <name evidence="2" type="ORF">PF004_g30995</name>
</gene>
<reference evidence="2 3" key="1">
    <citation type="submission" date="2018-09" db="EMBL/GenBank/DDBJ databases">
        <title>Genomic investigation of the strawberry pathogen Phytophthora fragariae indicates pathogenicity is determined by transcriptional variation in three key races.</title>
        <authorList>
            <person name="Adams T.M."/>
            <person name="Armitage A.D."/>
            <person name="Sobczyk M.K."/>
            <person name="Bates H.J."/>
            <person name="Dunwell J.M."/>
            <person name="Nellist C.F."/>
            <person name="Harrison R.J."/>
        </authorList>
    </citation>
    <scope>NUCLEOTIDE SEQUENCE [LARGE SCALE GENOMIC DNA]</scope>
    <source>
        <strain evidence="2 3">BC-23</strain>
    </source>
</reference>
<keyword evidence="1" id="KW-0732">Signal</keyword>
<accession>A0A6G0MBI7</accession>
<evidence type="ECO:0000313" key="2">
    <source>
        <dbReference type="EMBL" id="KAE9160964.1"/>
    </source>
</evidence>
<proteinExistence type="predicted"/>
<name>A0A6G0MBI7_9STRA</name>
<sequence>MQQRLIFALRFAQLTSSSSAEDPMCSTQVGFGRRIEGATNNAENSCVAAPTVAWISLSSTTETFGWMILSAIRICTFPRTSLRLLRSNAPLA</sequence>
<dbReference type="EMBL" id="QXGC01007123">
    <property type="protein sequence ID" value="KAE9160964.1"/>
    <property type="molecule type" value="Genomic_DNA"/>
</dbReference>
<feature type="chain" id="PRO_5026255598" description="Secreted protein" evidence="1">
    <location>
        <begin position="21"/>
        <end position="92"/>
    </location>
</feature>
<evidence type="ECO:0008006" key="4">
    <source>
        <dbReference type="Google" id="ProtNLM"/>
    </source>
</evidence>
<protein>
    <recommendedName>
        <fullName evidence="4">Secreted protein</fullName>
    </recommendedName>
</protein>